<gene>
    <name evidence="14" type="ORF">DRW48_09345</name>
</gene>
<name>A0A344PKG1_9RHOB</name>
<dbReference type="RefSeq" id="WP_114076185.1">
    <property type="nucleotide sequence ID" value="NZ_CP030918.1"/>
</dbReference>
<evidence type="ECO:0000259" key="12">
    <source>
        <dbReference type="Pfam" id="PF02852"/>
    </source>
</evidence>
<evidence type="ECO:0000256" key="2">
    <source>
        <dbReference type="ARBA" id="ARBA00022630"/>
    </source>
</evidence>
<feature type="binding site" evidence="8">
    <location>
        <begin position="186"/>
        <end position="193"/>
    </location>
    <ligand>
        <name>NAD(+)</name>
        <dbReference type="ChEBI" id="CHEBI:57540"/>
    </ligand>
</feature>
<dbReference type="EC" id="1.8.1.7" evidence="14"/>
<dbReference type="NCBIfam" id="NF004776">
    <property type="entry name" value="PRK06116.1"/>
    <property type="match status" value="1"/>
</dbReference>
<comment type="cofactor">
    <cofactor evidence="8">
        <name>FAD</name>
        <dbReference type="ChEBI" id="CHEBI:57692"/>
    </cofactor>
    <text evidence="8">Binds 1 FAD per subunit.</text>
</comment>
<keyword evidence="6 10" id="KW-0676">Redox-active center</keyword>
<dbReference type="PROSITE" id="PS00076">
    <property type="entry name" value="PYRIDINE_REDOX_1"/>
    <property type="match status" value="1"/>
</dbReference>
<dbReference type="PIRSF" id="PIRSF000350">
    <property type="entry name" value="Mercury_reductase_MerA"/>
    <property type="match status" value="1"/>
</dbReference>
<dbReference type="AlphaFoldDB" id="A0A344PKG1"/>
<dbReference type="KEGG" id="pars:DRW48_09345"/>
<keyword evidence="15" id="KW-1185">Reference proteome</keyword>
<dbReference type="GO" id="GO:0006749">
    <property type="term" value="P:glutathione metabolic process"/>
    <property type="evidence" value="ECO:0007669"/>
    <property type="project" value="TreeGrafter"/>
</dbReference>
<proteinExistence type="inferred from homology"/>
<keyword evidence="8" id="KW-0520">NAD</keyword>
<feature type="binding site" evidence="8">
    <location>
        <position position="314"/>
    </location>
    <ligand>
        <name>FAD</name>
        <dbReference type="ChEBI" id="CHEBI:57692"/>
    </ligand>
</feature>
<keyword evidence="4 10" id="KW-0560">Oxidoreductase</keyword>
<feature type="binding site" evidence="8">
    <location>
        <position position="62"/>
    </location>
    <ligand>
        <name>FAD</name>
        <dbReference type="ChEBI" id="CHEBI:57692"/>
    </ligand>
</feature>
<dbReference type="InterPro" id="IPR004099">
    <property type="entry name" value="Pyr_nucl-diS_OxRdtase_dimer"/>
</dbReference>
<organism evidence="14 15">
    <name type="scientific">Paracoccus suum</name>
    <dbReference type="NCBI Taxonomy" id="2259340"/>
    <lineage>
        <taxon>Bacteria</taxon>
        <taxon>Pseudomonadati</taxon>
        <taxon>Pseudomonadota</taxon>
        <taxon>Alphaproteobacteria</taxon>
        <taxon>Rhodobacterales</taxon>
        <taxon>Paracoccaceae</taxon>
        <taxon>Paracoccus</taxon>
    </lineage>
</organism>
<dbReference type="SUPFAM" id="SSF51905">
    <property type="entry name" value="FAD/NAD(P)-binding domain"/>
    <property type="match status" value="1"/>
</dbReference>
<keyword evidence="2 10" id="KW-0285">Flavoprotein</keyword>
<dbReference type="InterPro" id="IPR012999">
    <property type="entry name" value="Pyr_OxRdtase_I_AS"/>
</dbReference>
<dbReference type="EMBL" id="CP030918">
    <property type="protein sequence ID" value="AXC49866.1"/>
    <property type="molecule type" value="Genomic_DNA"/>
</dbReference>
<evidence type="ECO:0000313" key="14">
    <source>
        <dbReference type="EMBL" id="AXC49866.1"/>
    </source>
</evidence>
<dbReference type="Pfam" id="PF07992">
    <property type="entry name" value="Pyr_redox_2"/>
    <property type="match status" value="1"/>
</dbReference>
<keyword evidence="3 8" id="KW-0274">FAD</keyword>
<feature type="active site" description="Proton acceptor" evidence="7">
    <location>
        <position position="451"/>
    </location>
</feature>
<dbReference type="Gene3D" id="3.30.390.30">
    <property type="match status" value="1"/>
</dbReference>
<sequence length="501" mass="52851">MSKDSAGFPDDAFDFDLFVIGGGSGGVRAGRIAAAEHGARVAMAEESRMGGTCVIRGCVPKKLMIFAASAPEAAAEAQGYGWRGATAGRFDWPTFRAALHTELSRLEAIYENGFTVAGGTLFKQRATVQDAHTVRLADGQTVSAKHILVATGGRPVRPDIPGAELGLISDDLFELETLPARALVIGGGFIGCEFATILNGLGSKTTLAHRGDHLLRGFDEDMREHVDAQMVEIGIDLRLETKVTAISAEGDARRVRFGDGSEAVFDAVFFALGRAPYTGGLGLAEVGVHLGSKGQVMVDRWSQTSVPSIFAVGDVTDRVNLTPVAIREGHAFADTIFGARARSVDHELVASAVYTRPFEVGTVGLTEDEAAARGPVEVFVADFAPMRQKFAGRPGRVSMKLIVDASDGAAEGKVLGCHIFAPEAGEMIQMAAIAMGMGATKADFDRTMAVHPTLAEEIVTMRRPVRRHGPVELDQAVPDDEAPDVTSDIAPDAPAARAVGV</sequence>
<dbReference type="OrthoDB" id="9776382at2"/>
<dbReference type="GO" id="GO:0005829">
    <property type="term" value="C:cytosol"/>
    <property type="evidence" value="ECO:0007669"/>
    <property type="project" value="TreeGrafter"/>
</dbReference>
<evidence type="ECO:0000256" key="7">
    <source>
        <dbReference type="PIRSR" id="PIRSR000350-2"/>
    </source>
</evidence>
<dbReference type="InterPro" id="IPR046952">
    <property type="entry name" value="GSHR/TRXR-like"/>
</dbReference>
<evidence type="ECO:0000259" key="13">
    <source>
        <dbReference type="Pfam" id="PF07992"/>
    </source>
</evidence>
<evidence type="ECO:0000256" key="9">
    <source>
        <dbReference type="PIRSR" id="PIRSR000350-4"/>
    </source>
</evidence>
<feature type="region of interest" description="Disordered" evidence="11">
    <location>
        <begin position="475"/>
        <end position="501"/>
    </location>
</feature>
<evidence type="ECO:0000256" key="11">
    <source>
        <dbReference type="SAM" id="MobiDB-lite"/>
    </source>
</evidence>
<evidence type="ECO:0000313" key="15">
    <source>
        <dbReference type="Proteomes" id="UP000252023"/>
    </source>
</evidence>
<evidence type="ECO:0000256" key="5">
    <source>
        <dbReference type="ARBA" id="ARBA00023157"/>
    </source>
</evidence>
<keyword evidence="8" id="KW-0547">Nucleotide-binding</keyword>
<dbReference type="PRINTS" id="PR00411">
    <property type="entry name" value="PNDRDTASEI"/>
</dbReference>
<dbReference type="SUPFAM" id="SSF55424">
    <property type="entry name" value="FAD/NAD-linked reductases, dimerisation (C-terminal) domain"/>
    <property type="match status" value="1"/>
</dbReference>
<dbReference type="Proteomes" id="UP000252023">
    <property type="component" value="Chromosome"/>
</dbReference>
<evidence type="ECO:0000256" key="8">
    <source>
        <dbReference type="PIRSR" id="PIRSR000350-3"/>
    </source>
</evidence>
<comment type="similarity">
    <text evidence="1 10">Belongs to the class-I pyridine nucleotide-disulfide oxidoreductase family.</text>
</comment>
<dbReference type="Pfam" id="PF02852">
    <property type="entry name" value="Pyr_redox_dim"/>
    <property type="match status" value="1"/>
</dbReference>
<protein>
    <submittedName>
        <fullName evidence="14">Glutathione-disulfide reductase</fullName>
        <ecNumber evidence="14">1.8.1.7</ecNumber>
    </submittedName>
</protein>
<evidence type="ECO:0000256" key="6">
    <source>
        <dbReference type="ARBA" id="ARBA00023284"/>
    </source>
</evidence>
<evidence type="ECO:0000256" key="1">
    <source>
        <dbReference type="ARBA" id="ARBA00007532"/>
    </source>
</evidence>
<dbReference type="InterPro" id="IPR016156">
    <property type="entry name" value="FAD/NAD-linked_Rdtase_dimer_sf"/>
</dbReference>
<dbReference type="Gene3D" id="3.50.50.60">
    <property type="entry name" value="FAD/NAD(P)-binding domain"/>
    <property type="match status" value="2"/>
</dbReference>
<feature type="binding site" evidence="8">
    <location>
        <position position="273"/>
    </location>
    <ligand>
        <name>NAD(+)</name>
        <dbReference type="ChEBI" id="CHEBI:57540"/>
    </ligand>
</feature>
<dbReference type="InterPro" id="IPR001100">
    <property type="entry name" value="Pyr_nuc-diS_OxRdtase"/>
</dbReference>
<evidence type="ECO:0000256" key="4">
    <source>
        <dbReference type="ARBA" id="ARBA00023002"/>
    </source>
</evidence>
<evidence type="ECO:0000256" key="10">
    <source>
        <dbReference type="RuleBase" id="RU003691"/>
    </source>
</evidence>
<dbReference type="GO" id="GO:0034599">
    <property type="term" value="P:cellular response to oxidative stress"/>
    <property type="evidence" value="ECO:0007669"/>
    <property type="project" value="TreeGrafter"/>
</dbReference>
<dbReference type="GO" id="GO:0004362">
    <property type="term" value="F:glutathione-disulfide reductase (NADPH) activity"/>
    <property type="evidence" value="ECO:0007669"/>
    <property type="project" value="UniProtKB-EC"/>
</dbReference>
<feature type="domain" description="FAD/NAD(P)-binding" evidence="13">
    <location>
        <begin position="15"/>
        <end position="329"/>
    </location>
</feature>
<dbReference type="InterPro" id="IPR036188">
    <property type="entry name" value="FAD/NAD-bd_sf"/>
</dbReference>
<evidence type="ECO:0000256" key="3">
    <source>
        <dbReference type="ARBA" id="ARBA00022827"/>
    </source>
</evidence>
<feature type="disulfide bond" description="Redox-active" evidence="9">
    <location>
        <begin position="53"/>
        <end position="58"/>
    </location>
</feature>
<dbReference type="PANTHER" id="PTHR42737:SF2">
    <property type="entry name" value="GLUTATHIONE REDUCTASE"/>
    <property type="match status" value="1"/>
</dbReference>
<feature type="domain" description="Pyridine nucleotide-disulphide oxidoreductase dimerisation" evidence="12">
    <location>
        <begin position="349"/>
        <end position="461"/>
    </location>
</feature>
<dbReference type="PANTHER" id="PTHR42737">
    <property type="entry name" value="GLUTATHIONE REDUCTASE"/>
    <property type="match status" value="1"/>
</dbReference>
<dbReference type="GO" id="GO:0045454">
    <property type="term" value="P:cell redox homeostasis"/>
    <property type="evidence" value="ECO:0007669"/>
    <property type="project" value="InterPro"/>
</dbReference>
<dbReference type="InterPro" id="IPR023753">
    <property type="entry name" value="FAD/NAD-binding_dom"/>
</dbReference>
<reference evidence="15" key="1">
    <citation type="submission" date="2018-07" db="EMBL/GenBank/DDBJ databases">
        <title>Genome sequencing of Paracoccus sp. SC2-6.</title>
        <authorList>
            <person name="Heo J."/>
            <person name="Kim S.-J."/>
            <person name="Kwon S.-W."/>
        </authorList>
    </citation>
    <scope>NUCLEOTIDE SEQUENCE [LARGE SCALE GENOMIC DNA]</scope>
    <source>
        <strain evidence="15">SC2-6</strain>
    </source>
</reference>
<dbReference type="GO" id="GO:0050660">
    <property type="term" value="F:flavin adenine dinucleotide binding"/>
    <property type="evidence" value="ECO:0007669"/>
    <property type="project" value="InterPro"/>
</dbReference>
<dbReference type="PRINTS" id="PR00368">
    <property type="entry name" value="FADPNR"/>
</dbReference>
<keyword evidence="5" id="KW-1015">Disulfide bond</keyword>
<accession>A0A344PKG1</accession>